<feature type="transmembrane region" description="Helical" evidence="1">
    <location>
        <begin position="259"/>
        <end position="275"/>
    </location>
</feature>
<evidence type="ECO:0000313" key="3">
    <source>
        <dbReference type="Proteomes" id="UP001145742"/>
    </source>
</evidence>
<keyword evidence="1" id="KW-1133">Transmembrane helix</keyword>
<name>A0ABQ9D220_9PASS</name>
<keyword evidence="3" id="KW-1185">Reference proteome</keyword>
<proteinExistence type="predicted"/>
<comment type="caution">
    <text evidence="2">The sequence shown here is derived from an EMBL/GenBank/DDBJ whole genome shotgun (WGS) entry which is preliminary data.</text>
</comment>
<gene>
    <name evidence="2" type="ORF">WISP_88880</name>
</gene>
<sequence length="297" mass="33260">MASFGKLTEYFSLRKSRPELRSRRWGRRSGSCCCSVVECRSLDRKLQRPLLGKSRTLPSIPQSPVLSRLPLLDPTAFREEMPEQKPYKKHSASEQQRGCTVPSAGEAWRLEDDCTDPPRDAQLGTAVEDAPFSYFRTRSFYMRKSLSVDNHLGTLSYAVHPPETKAERVKTKLRRQFVRAVVAVSLAMGSDSVRPAEKSRLILLGKGILTALQRSLGQKVWRKMAVMVTVATHLLPRSFLASVSCQVLAVGVVPVNPKVHILVGFVILISFLLWFNHKNGFVMAGPWIQSGHCSDQV</sequence>
<feature type="transmembrane region" description="Helical" evidence="1">
    <location>
        <begin position="224"/>
        <end position="253"/>
    </location>
</feature>
<organism evidence="2 3">
    <name type="scientific">Willisornis vidua</name>
    <name type="common">Xingu scale-backed antbird</name>
    <dbReference type="NCBI Taxonomy" id="1566151"/>
    <lineage>
        <taxon>Eukaryota</taxon>
        <taxon>Metazoa</taxon>
        <taxon>Chordata</taxon>
        <taxon>Craniata</taxon>
        <taxon>Vertebrata</taxon>
        <taxon>Euteleostomi</taxon>
        <taxon>Archelosauria</taxon>
        <taxon>Archosauria</taxon>
        <taxon>Dinosauria</taxon>
        <taxon>Saurischia</taxon>
        <taxon>Theropoda</taxon>
        <taxon>Coelurosauria</taxon>
        <taxon>Aves</taxon>
        <taxon>Neognathae</taxon>
        <taxon>Neoaves</taxon>
        <taxon>Telluraves</taxon>
        <taxon>Australaves</taxon>
        <taxon>Passeriformes</taxon>
        <taxon>Thamnophilidae</taxon>
        <taxon>Willisornis</taxon>
    </lineage>
</organism>
<evidence type="ECO:0000256" key="1">
    <source>
        <dbReference type="SAM" id="Phobius"/>
    </source>
</evidence>
<evidence type="ECO:0000313" key="2">
    <source>
        <dbReference type="EMBL" id="KAJ7413669.1"/>
    </source>
</evidence>
<dbReference type="EMBL" id="WHWB01034129">
    <property type="protein sequence ID" value="KAJ7413669.1"/>
    <property type="molecule type" value="Genomic_DNA"/>
</dbReference>
<keyword evidence="1" id="KW-0472">Membrane</keyword>
<keyword evidence="1" id="KW-0812">Transmembrane</keyword>
<accession>A0ABQ9D220</accession>
<protein>
    <submittedName>
        <fullName evidence="2">Uncharacterized protein</fullName>
    </submittedName>
</protein>
<reference evidence="2" key="1">
    <citation type="submission" date="2019-10" db="EMBL/GenBank/DDBJ databases">
        <authorList>
            <person name="Soares A.E.R."/>
            <person name="Aleixo A."/>
            <person name="Schneider P."/>
            <person name="Miyaki C.Y."/>
            <person name="Schneider M.P."/>
            <person name="Mello C."/>
            <person name="Vasconcelos A.T.R."/>
        </authorList>
    </citation>
    <scope>NUCLEOTIDE SEQUENCE</scope>
    <source>
        <tissue evidence="2">Muscle</tissue>
    </source>
</reference>
<dbReference type="Proteomes" id="UP001145742">
    <property type="component" value="Unassembled WGS sequence"/>
</dbReference>